<dbReference type="InterPro" id="IPR007527">
    <property type="entry name" value="Znf_SWIM"/>
</dbReference>
<gene>
    <name evidence="7" type="ORF">POM88_052217</name>
</gene>
<keyword evidence="3" id="KW-0862">Zinc</keyword>
<dbReference type="InterPro" id="IPR018289">
    <property type="entry name" value="MULE_transposase_dom"/>
</dbReference>
<dbReference type="SMART" id="SM00575">
    <property type="entry name" value="ZnF_PMZ"/>
    <property type="match status" value="1"/>
</dbReference>
<evidence type="ECO:0000256" key="4">
    <source>
        <dbReference type="PROSITE-ProRule" id="PRU00325"/>
    </source>
</evidence>
<dbReference type="Proteomes" id="UP001237642">
    <property type="component" value="Unassembled WGS sequence"/>
</dbReference>
<dbReference type="Pfam" id="PF04434">
    <property type="entry name" value="SWIM"/>
    <property type="match status" value="1"/>
</dbReference>
<dbReference type="InterPro" id="IPR004332">
    <property type="entry name" value="Transposase_MuDR"/>
</dbReference>
<evidence type="ECO:0000313" key="8">
    <source>
        <dbReference type="Proteomes" id="UP001237642"/>
    </source>
</evidence>
<keyword evidence="2 4" id="KW-0863">Zinc-finger</keyword>
<dbReference type="PROSITE" id="PS50966">
    <property type="entry name" value="ZF_SWIM"/>
    <property type="match status" value="1"/>
</dbReference>
<proteinExistence type="predicted"/>
<organism evidence="7 8">
    <name type="scientific">Heracleum sosnowskyi</name>
    <dbReference type="NCBI Taxonomy" id="360622"/>
    <lineage>
        <taxon>Eukaryota</taxon>
        <taxon>Viridiplantae</taxon>
        <taxon>Streptophyta</taxon>
        <taxon>Embryophyta</taxon>
        <taxon>Tracheophyta</taxon>
        <taxon>Spermatophyta</taxon>
        <taxon>Magnoliopsida</taxon>
        <taxon>eudicotyledons</taxon>
        <taxon>Gunneridae</taxon>
        <taxon>Pentapetalae</taxon>
        <taxon>asterids</taxon>
        <taxon>campanulids</taxon>
        <taxon>Apiales</taxon>
        <taxon>Apiaceae</taxon>
        <taxon>Apioideae</taxon>
        <taxon>apioid superclade</taxon>
        <taxon>Tordylieae</taxon>
        <taxon>Tordyliinae</taxon>
        <taxon>Heracleum</taxon>
    </lineage>
</organism>
<reference evidence="7" key="2">
    <citation type="submission" date="2023-05" db="EMBL/GenBank/DDBJ databases">
        <authorList>
            <person name="Schelkunov M.I."/>
        </authorList>
    </citation>
    <scope>NUCLEOTIDE SEQUENCE</scope>
    <source>
        <strain evidence="7">Hsosn_3</strain>
        <tissue evidence="7">Leaf</tissue>
    </source>
</reference>
<evidence type="ECO:0000256" key="2">
    <source>
        <dbReference type="ARBA" id="ARBA00022771"/>
    </source>
</evidence>
<dbReference type="Pfam" id="PF10551">
    <property type="entry name" value="MULE"/>
    <property type="match status" value="1"/>
</dbReference>
<feature type="compositionally biased region" description="Low complexity" evidence="5">
    <location>
        <begin position="772"/>
        <end position="783"/>
    </location>
</feature>
<feature type="region of interest" description="Disordered" evidence="5">
    <location>
        <begin position="742"/>
        <end position="783"/>
    </location>
</feature>
<evidence type="ECO:0000259" key="6">
    <source>
        <dbReference type="PROSITE" id="PS50966"/>
    </source>
</evidence>
<accession>A0AAD8LZ98</accession>
<dbReference type="GO" id="GO:0008270">
    <property type="term" value="F:zinc ion binding"/>
    <property type="evidence" value="ECO:0007669"/>
    <property type="project" value="UniProtKB-KW"/>
</dbReference>
<dbReference type="AlphaFoldDB" id="A0AAD8LZ98"/>
<name>A0AAD8LZ98_9APIA</name>
<feature type="domain" description="SWIM-type" evidence="6">
    <location>
        <begin position="663"/>
        <end position="695"/>
    </location>
</feature>
<keyword evidence="8" id="KW-1185">Reference proteome</keyword>
<evidence type="ECO:0000256" key="3">
    <source>
        <dbReference type="ARBA" id="ARBA00022833"/>
    </source>
</evidence>
<dbReference type="EMBL" id="JAUIZM010000012">
    <property type="protein sequence ID" value="KAK1353852.1"/>
    <property type="molecule type" value="Genomic_DNA"/>
</dbReference>
<evidence type="ECO:0000313" key="7">
    <source>
        <dbReference type="EMBL" id="KAK1353852.1"/>
    </source>
</evidence>
<keyword evidence="1" id="KW-0479">Metal-binding</keyword>
<dbReference type="PANTHER" id="PTHR31973:SF195">
    <property type="entry name" value="MUDR FAMILY TRANSPOSASE"/>
    <property type="match status" value="1"/>
</dbReference>
<reference evidence="7" key="1">
    <citation type="submission" date="2023-02" db="EMBL/GenBank/DDBJ databases">
        <title>Genome of toxic invasive species Heracleum sosnowskyi carries increased number of genes despite the absence of recent whole-genome duplications.</title>
        <authorList>
            <person name="Schelkunov M."/>
            <person name="Shtratnikova V."/>
            <person name="Makarenko M."/>
            <person name="Klepikova A."/>
            <person name="Omelchenko D."/>
            <person name="Novikova G."/>
            <person name="Obukhova E."/>
            <person name="Bogdanov V."/>
            <person name="Penin A."/>
            <person name="Logacheva M."/>
        </authorList>
    </citation>
    <scope>NUCLEOTIDE SEQUENCE</scope>
    <source>
        <strain evidence="7">Hsosn_3</strain>
        <tissue evidence="7">Leaf</tissue>
    </source>
</reference>
<comment type="caution">
    <text evidence="7">The sequence shown here is derived from an EMBL/GenBank/DDBJ whole genome shotgun (WGS) entry which is preliminary data.</text>
</comment>
<evidence type="ECO:0000256" key="1">
    <source>
        <dbReference type="ARBA" id="ARBA00022723"/>
    </source>
</evidence>
<evidence type="ECO:0000256" key="5">
    <source>
        <dbReference type="SAM" id="MobiDB-lite"/>
    </source>
</evidence>
<protein>
    <submittedName>
        <fullName evidence="7">SWIM-type domain-containing protein</fullName>
    </submittedName>
</protein>
<dbReference type="InterPro" id="IPR006564">
    <property type="entry name" value="Znf_PMZ"/>
</dbReference>
<dbReference type="PANTHER" id="PTHR31973">
    <property type="entry name" value="POLYPROTEIN, PUTATIVE-RELATED"/>
    <property type="match status" value="1"/>
</dbReference>
<sequence>MDQSNFVVAWIYVDGNIRQTQLDGFVYDKSVSKHVKLDTSMHFDDLCYVLCSKLKIDRSKYGLKLFYRCKNPDDMKYGIVPIDDDDDVELMFGVVISKGTPFFVEIYLEKILNCELIESSSRVAEMSSSRHLEGQTSSSRCFGGEMSSSRFMEVSECVESRMWIEKSAPEYVGNSRNYASFDDSVLRTRDDVFSPMELREGMVFATKEELAHTVKQVHIRNHQEIVVTRSNQLNWHVACKWKADGCEWKLKARKRSANGFFQIMVTSGPHTCMSTTITQDHPNLNSSHIIEAIKAQIVADPTIKEKVLMATSKNVFGYQPGRKKVRNAKKLAMNEVHGSWEGSYEDLRHLMEALQSFNVGTKVDWFFKEDELGERGSLEEVTFKRVFWAFKPCVDGFQHCMPVIQIDGTHLYGPYPGVLLSATTVDGFSHILPLAFAIVESENLSSWDWFMERLRRFVAGRRHGICVISDRHAGIMAAMQKEGWCEPHDHHRFCVRHLAANFSSVHSKKGLKDKVVQLASQVQPKKFDMLWEQLVTIEPRAAEWFENKPLMKWSLAHDGQKRFGMMTTNHAESWNKAILDARKLPITSLVRELFMKTVEYFDQRRVEIASQIVRGQIFTKHANKMLSRAITRASGHHVKLFDRETWLFQVVTRKVGLKGGNSHTVRIQEAMCTCGKWQNYRIPCSHLIACCAHVKMKHEMFVGEWYKLENVSKVYGGIFEPIPNKGEPRWPIEFNFPKVTHDKDVQKKKGRRKSTRFLNEMDFQAPRGKKNTSSTTHSTSLSC</sequence>
<dbReference type="Pfam" id="PF03108">
    <property type="entry name" value="DBD_Tnp_Mut"/>
    <property type="match status" value="1"/>
</dbReference>